<evidence type="ECO:0000313" key="2">
    <source>
        <dbReference type="Proteomes" id="UP000063919"/>
    </source>
</evidence>
<evidence type="ECO:0000313" key="1">
    <source>
        <dbReference type="EMBL" id="ALD66444.1"/>
    </source>
</evidence>
<organism evidence="1 2">
    <name type="scientific">Spiroplasma cantharicola</name>
    <dbReference type="NCBI Taxonomy" id="362837"/>
    <lineage>
        <taxon>Bacteria</taxon>
        <taxon>Bacillati</taxon>
        <taxon>Mycoplasmatota</taxon>
        <taxon>Mollicutes</taxon>
        <taxon>Entomoplasmatales</taxon>
        <taxon>Spiroplasmataceae</taxon>
        <taxon>Spiroplasma</taxon>
    </lineage>
</organism>
<protein>
    <submittedName>
        <fullName evidence="1">Uncharacterized protein</fullName>
    </submittedName>
</protein>
<accession>A0A0M3SJB5</accession>
<gene>
    <name evidence="1" type="ORF">SCANT_v1c05380</name>
</gene>
<keyword evidence="2" id="KW-1185">Reference proteome</keyword>
<dbReference type="KEGG" id="scj:SCANT_v1c05380"/>
<name>A0A0M3SJB5_9MOLU</name>
<reference evidence="1 2" key="1">
    <citation type="journal article" date="2015" name="Genome Announc.">
        <title>Complete Genome Sequence of Spiroplasma cantharicola CC-1T (DSM 21588), a Bacterium Isolated from Soldier Beetle (Cantharis carolinus).</title>
        <authorList>
            <person name="Lo W.S."/>
            <person name="Liu P.Y."/>
            <person name="Kuo C.H."/>
        </authorList>
    </citation>
    <scope>NUCLEOTIDE SEQUENCE [LARGE SCALE GENOMIC DNA]</scope>
    <source>
        <strain evidence="1 2">CC-1</strain>
    </source>
</reference>
<proteinExistence type="predicted"/>
<dbReference type="Proteomes" id="UP000063919">
    <property type="component" value="Chromosome"/>
</dbReference>
<dbReference type="OrthoDB" id="398931at2"/>
<dbReference type="AlphaFoldDB" id="A0A0M3SJB5"/>
<dbReference type="STRING" id="362837.SCANT_v1c05380"/>
<dbReference type="PATRIC" id="fig|362837.3.peg.549"/>
<dbReference type="EMBL" id="CP012622">
    <property type="protein sequence ID" value="ALD66444.1"/>
    <property type="molecule type" value="Genomic_DNA"/>
</dbReference>
<sequence>MSYYYKHEYGFSTHSIQRIRQRLRLKDEEEFKLKDKILKMIAKSIYSFETSKHIYIKTLKSEVYFVVDKIQKTIITATPISPTKQLWLIENE</sequence>
<dbReference type="RefSeq" id="WP_053946203.1">
    <property type="nucleotide sequence ID" value="NZ_CP012622.1"/>
</dbReference>